<feature type="region of interest" description="Disordered" evidence="9">
    <location>
        <begin position="424"/>
        <end position="448"/>
    </location>
</feature>
<dbReference type="GO" id="GO:0007018">
    <property type="term" value="P:microtubule-based movement"/>
    <property type="evidence" value="ECO:0007669"/>
    <property type="project" value="InterPro"/>
</dbReference>
<dbReference type="GO" id="GO:0005875">
    <property type="term" value="C:microtubule associated complex"/>
    <property type="evidence" value="ECO:0007669"/>
    <property type="project" value="TreeGrafter"/>
</dbReference>
<keyword evidence="8" id="KW-0505">Motor protein</keyword>
<dbReference type="PROSITE" id="PS50005">
    <property type="entry name" value="TPR"/>
    <property type="match status" value="1"/>
</dbReference>
<dbReference type="SMART" id="SM00129">
    <property type="entry name" value="KISc"/>
    <property type="match status" value="1"/>
</dbReference>
<name>A0AAD8XYG4_9STRA</name>
<evidence type="ECO:0000313" key="11">
    <source>
        <dbReference type="EMBL" id="KAK1735601.1"/>
    </source>
</evidence>
<dbReference type="GO" id="GO:0008017">
    <property type="term" value="F:microtubule binding"/>
    <property type="evidence" value="ECO:0007669"/>
    <property type="project" value="InterPro"/>
</dbReference>
<gene>
    <name evidence="11" type="ORF">QTG54_013764</name>
</gene>
<proteinExistence type="inferred from homology"/>
<dbReference type="InterPro" id="IPR036961">
    <property type="entry name" value="Kinesin_motor_dom_sf"/>
</dbReference>
<keyword evidence="8" id="KW-0493">Microtubule</keyword>
<dbReference type="SMART" id="SM00028">
    <property type="entry name" value="TPR"/>
    <property type="match status" value="6"/>
</dbReference>
<dbReference type="InterPro" id="IPR027417">
    <property type="entry name" value="P-loop_NTPase"/>
</dbReference>
<dbReference type="AlphaFoldDB" id="A0AAD8XYG4"/>
<protein>
    <recommendedName>
        <fullName evidence="8">Kinesin-like protein</fullName>
    </recommendedName>
</protein>
<dbReference type="PANTHER" id="PTHR47969:SF15">
    <property type="entry name" value="CHROMOSOME-ASSOCIATED KINESIN KIF4A-RELATED"/>
    <property type="match status" value="1"/>
</dbReference>
<evidence type="ECO:0000259" key="10">
    <source>
        <dbReference type="PROSITE" id="PS50067"/>
    </source>
</evidence>
<comment type="caution">
    <text evidence="6">Lacks conserved residue(s) required for the propagation of feature annotation.</text>
</comment>
<evidence type="ECO:0000256" key="1">
    <source>
        <dbReference type="ARBA" id="ARBA00004496"/>
    </source>
</evidence>
<dbReference type="InterPro" id="IPR001752">
    <property type="entry name" value="Kinesin_motor_dom"/>
</dbReference>
<comment type="similarity">
    <text evidence="6 8">Belongs to the TRAFAC class myosin-kinesin ATPase superfamily. Kinesin family.</text>
</comment>
<comment type="caution">
    <text evidence="11">The sequence shown here is derived from an EMBL/GenBank/DDBJ whole genome shotgun (WGS) entry which is preliminary data.</text>
</comment>
<dbReference type="SUPFAM" id="SSF48452">
    <property type="entry name" value="TPR-like"/>
    <property type="match status" value="1"/>
</dbReference>
<sequence length="726" mass="81257">MVCLTRGMLRRVTGATAMNAESSRSHAIMSVIIEQVTRSSSELEGDAVTLQTSKFNFVDLAGSERQKRTNAKGQRMKEGININKGLLVLGNVISALALGDKNKFVPFRDSKLTRILRGSLGGNHKTLMIACASPSHKNAEESLNCLRYANRAKNIQNKAVVNIDPHSKLVNALRGQVEALAGELLRLSNRGGGKVDNERFTLEMLQILVKGGKEAQAITIGGKEKSPMIASEPTPSSDTSKRPSVDDLAAELERTRLELKETKQDLSEKSEQLEAVVAERDRASAQPDSLRVVPTPSKAKGLTRDESIQEILTSLSNHGDSIPEENGVQSSVVEDGTSKDEQLKSAYAQIEELHSEVDTLRTSLDQSSKALKSKTEDLEVAVDEYESVRDILYNTPDIDDQTIHFIVQQVIAFGGYDIDETEEVESVVSSSSSAEEDDEEEDEGRKQKNERLSTFASAMFSTGKFLVDREQFQESITCFETVLEVRREVYGWDDPLVGDALHMEGFVRSKMGDYDRALMLLWDALRIRKIASEPLKISATLRLLADLHFSKEENMHAALFYEECARHLKEHDMKDPHLPLVLIDLARTKDRLGDYGESMNFFEEALSIYEHSLDYDDDRIASLQYEMGVLAFQMGDRDRGEECFRQFIKIRKSKGSNMDEGVANALFVLGSLHWATKKKDLAHESWVEALEIFEGLGRTAEDPYVKSLKEKIRRAERRPIGRLFRG</sequence>
<dbReference type="InterPro" id="IPR019734">
    <property type="entry name" value="TPR_rpt"/>
</dbReference>
<dbReference type="Pfam" id="PF13374">
    <property type="entry name" value="TPR_10"/>
    <property type="match status" value="1"/>
</dbReference>
<keyword evidence="4 8" id="KW-0067">ATP-binding</keyword>
<feature type="region of interest" description="Disordered" evidence="9">
    <location>
        <begin position="280"/>
        <end position="302"/>
    </location>
</feature>
<keyword evidence="12" id="KW-1185">Reference proteome</keyword>
<comment type="subcellular location">
    <subcellularLocation>
        <location evidence="1">Cytoplasm</location>
    </subcellularLocation>
</comment>
<dbReference type="Pfam" id="PF00225">
    <property type="entry name" value="Kinesin"/>
    <property type="match status" value="1"/>
</dbReference>
<dbReference type="Gene3D" id="3.40.850.10">
    <property type="entry name" value="Kinesin motor domain"/>
    <property type="match status" value="1"/>
</dbReference>
<dbReference type="GO" id="GO:0003777">
    <property type="term" value="F:microtubule motor activity"/>
    <property type="evidence" value="ECO:0007669"/>
    <property type="project" value="InterPro"/>
</dbReference>
<keyword evidence="3 8" id="KW-0547">Nucleotide-binding</keyword>
<dbReference type="Gene3D" id="1.25.40.10">
    <property type="entry name" value="Tetratricopeptide repeat domain"/>
    <property type="match status" value="2"/>
</dbReference>
<keyword evidence="5" id="KW-0175">Coiled coil</keyword>
<dbReference type="PROSITE" id="PS00411">
    <property type="entry name" value="KINESIN_MOTOR_1"/>
    <property type="match status" value="1"/>
</dbReference>
<dbReference type="InterPro" id="IPR011990">
    <property type="entry name" value="TPR-like_helical_dom_sf"/>
</dbReference>
<evidence type="ECO:0000256" key="3">
    <source>
        <dbReference type="ARBA" id="ARBA00022741"/>
    </source>
</evidence>
<evidence type="ECO:0000256" key="6">
    <source>
        <dbReference type="PROSITE-ProRule" id="PRU00283"/>
    </source>
</evidence>
<dbReference type="PRINTS" id="PR00380">
    <property type="entry name" value="KINESINHEAVY"/>
</dbReference>
<dbReference type="Pfam" id="PF13181">
    <property type="entry name" value="TPR_8"/>
    <property type="match status" value="1"/>
</dbReference>
<evidence type="ECO:0000256" key="8">
    <source>
        <dbReference type="RuleBase" id="RU000394"/>
    </source>
</evidence>
<keyword evidence="2" id="KW-0963">Cytoplasm</keyword>
<evidence type="ECO:0000256" key="5">
    <source>
        <dbReference type="ARBA" id="ARBA00023054"/>
    </source>
</evidence>
<feature type="domain" description="Kinesin motor" evidence="10">
    <location>
        <begin position="1"/>
        <end position="155"/>
    </location>
</feature>
<feature type="region of interest" description="Disordered" evidence="9">
    <location>
        <begin position="222"/>
        <end position="245"/>
    </location>
</feature>
<evidence type="ECO:0000256" key="2">
    <source>
        <dbReference type="ARBA" id="ARBA00022490"/>
    </source>
</evidence>
<feature type="repeat" description="TPR" evidence="7">
    <location>
        <begin position="579"/>
        <end position="612"/>
    </location>
</feature>
<keyword evidence="7" id="KW-0802">TPR repeat</keyword>
<feature type="region of interest" description="Disordered" evidence="9">
    <location>
        <begin position="317"/>
        <end position="338"/>
    </location>
</feature>
<accession>A0AAD8XYG4</accession>
<dbReference type="GO" id="GO:0005524">
    <property type="term" value="F:ATP binding"/>
    <property type="evidence" value="ECO:0007669"/>
    <property type="project" value="UniProtKB-KW"/>
</dbReference>
<evidence type="ECO:0000256" key="7">
    <source>
        <dbReference type="PROSITE-ProRule" id="PRU00339"/>
    </source>
</evidence>
<dbReference type="SUPFAM" id="SSF52540">
    <property type="entry name" value="P-loop containing nucleoside triphosphate hydrolases"/>
    <property type="match status" value="1"/>
</dbReference>
<organism evidence="11 12">
    <name type="scientific">Skeletonema marinoi</name>
    <dbReference type="NCBI Taxonomy" id="267567"/>
    <lineage>
        <taxon>Eukaryota</taxon>
        <taxon>Sar</taxon>
        <taxon>Stramenopiles</taxon>
        <taxon>Ochrophyta</taxon>
        <taxon>Bacillariophyta</taxon>
        <taxon>Coscinodiscophyceae</taxon>
        <taxon>Thalassiosirophycidae</taxon>
        <taxon>Thalassiosirales</taxon>
        <taxon>Skeletonemataceae</taxon>
        <taxon>Skeletonema</taxon>
        <taxon>Skeletonema marinoi-dohrnii complex</taxon>
    </lineage>
</organism>
<evidence type="ECO:0000256" key="9">
    <source>
        <dbReference type="SAM" id="MobiDB-lite"/>
    </source>
</evidence>
<reference evidence="11" key="1">
    <citation type="submission" date="2023-06" db="EMBL/GenBank/DDBJ databases">
        <title>Survivors Of The Sea: Transcriptome response of Skeletonema marinoi to long-term dormancy.</title>
        <authorList>
            <person name="Pinder M.I.M."/>
            <person name="Kourtchenko O."/>
            <person name="Robertson E.K."/>
            <person name="Larsson T."/>
            <person name="Maumus F."/>
            <person name="Osuna-Cruz C.M."/>
            <person name="Vancaester E."/>
            <person name="Stenow R."/>
            <person name="Vandepoele K."/>
            <person name="Ploug H."/>
            <person name="Bruchert V."/>
            <person name="Godhe A."/>
            <person name="Topel M."/>
        </authorList>
    </citation>
    <scope>NUCLEOTIDE SEQUENCE</scope>
    <source>
        <strain evidence="11">R05AC</strain>
    </source>
</reference>
<dbReference type="GO" id="GO:0051231">
    <property type="term" value="P:spindle elongation"/>
    <property type="evidence" value="ECO:0007669"/>
    <property type="project" value="TreeGrafter"/>
</dbReference>
<dbReference type="PANTHER" id="PTHR47969">
    <property type="entry name" value="CHROMOSOME-ASSOCIATED KINESIN KIF4A-RELATED"/>
    <property type="match status" value="1"/>
</dbReference>
<evidence type="ECO:0000256" key="4">
    <source>
        <dbReference type="ARBA" id="ARBA00022840"/>
    </source>
</evidence>
<dbReference type="EMBL" id="JATAAI010000033">
    <property type="protein sequence ID" value="KAK1735601.1"/>
    <property type="molecule type" value="Genomic_DNA"/>
</dbReference>
<dbReference type="Proteomes" id="UP001224775">
    <property type="component" value="Unassembled WGS sequence"/>
</dbReference>
<dbReference type="GO" id="GO:0007052">
    <property type="term" value="P:mitotic spindle organization"/>
    <property type="evidence" value="ECO:0007669"/>
    <property type="project" value="TreeGrafter"/>
</dbReference>
<dbReference type="Pfam" id="PF13424">
    <property type="entry name" value="TPR_12"/>
    <property type="match status" value="1"/>
</dbReference>
<dbReference type="GO" id="GO:0005874">
    <property type="term" value="C:microtubule"/>
    <property type="evidence" value="ECO:0007669"/>
    <property type="project" value="UniProtKB-KW"/>
</dbReference>
<dbReference type="InterPro" id="IPR027640">
    <property type="entry name" value="Kinesin-like_fam"/>
</dbReference>
<dbReference type="InterPro" id="IPR019821">
    <property type="entry name" value="Kinesin_motor_CS"/>
</dbReference>
<dbReference type="PROSITE" id="PS50067">
    <property type="entry name" value="KINESIN_MOTOR_2"/>
    <property type="match status" value="1"/>
</dbReference>
<evidence type="ECO:0000313" key="12">
    <source>
        <dbReference type="Proteomes" id="UP001224775"/>
    </source>
</evidence>
<dbReference type="GO" id="GO:0005737">
    <property type="term" value="C:cytoplasm"/>
    <property type="evidence" value="ECO:0007669"/>
    <property type="project" value="UniProtKB-SubCell"/>
</dbReference>